<sequence>MSAARMLVIEDEPRIAELLAEYLRAEGYLVRVAGDGESGLQWARQERPDVVLLDLMLPGIDGLEVCRQLRQDDARLGLIMLTARVQEIDRLLGLGLGADDYICKPFSPREVVARVKALLRRSQAQSVAVPPMRTAPFVIDDAAQRIALDGQTLALTLSEFRLLRELLTHPGRVHSRDRLLDAMHEDLREVGDRAVDSHVRNLRRKIEDVRPGMACIHAVYGSGYRYEWPPRQP</sequence>
<dbReference type="Gene3D" id="1.10.10.10">
    <property type="entry name" value="Winged helix-like DNA-binding domain superfamily/Winged helix DNA-binding domain"/>
    <property type="match status" value="1"/>
</dbReference>
<dbReference type="CDD" id="cd00383">
    <property type="entry name" value="trans_reg_C"/>
    <property type="match status" value="1"/>
</dbReference>
<keyword evidence="2" id="KW-0902">Two-component regulatory system</keyword>
<gene>
    <name evidence="10" type="ordered locus">Fraau_2959</name>
</gene>
<dbReference type="InterPro" id="IPR039420">
    <property type="entry name" value="WalR-like"/>
</dbReference>
<keyword evidence="4 7" id="KW-0238">DNA-binding</keyword>
<dbReference type="OrthoDB" id="9802426at2"/>
<keyword evidence="5" id="KW-0804">Transcription</keyword>
<feature type="domain" description="Response regulatory" evidence="8">
    <location>
        <begin position="5"/>
        <end position="119"/>
    </location>
</feature>
<evidence type="ECO:0000313" key="11">
    <source>
        <dbReference type="Proteomes" id="UP000005234"/>
    </source>
</evidence>
<keyword evidence="3" id="KW-0805">Transcription regulation</keyword>
<dbReference type="Pfam" id="PF00486">
    <property type="entry name" value="Trans_reg_C"/>
    <property type="match status" value="1"/>
</dbReference>
<dbReference type="SUPFAM" id="SSF52172">
    <property type="entry name" value="CheY-like"/>
    <property type="match status" value="1"/>
</dbReference>
<feature type="modified residue" description="4-aspartylphosphate" evidence="6">
    <location>
        <position position="54"/>
    </location>
</feature>
<dbReference type="InterPro" id="IPR001867">
    <property type="entry name" value="OmpR/PhoB-type_DNA-bd"/>
</dbReference>
<protein>
    <submittedName>
        <fullName evidence="10">Response regulator with CheY-like receiver domain and winged-helix DNA-binding domain</fullName>
    </submittedName>
</protein>
<evidence type="ECO:0000256" key="1">
    <source>
        <dbReference type="ARBA" id="ARBA00022553"/>
    </source>
</evidence>
<dbReference type="Gene3D" id="3.40.50.2300">
    <property type="match status" value="1"/>
</dbReference>
<evidence type="ECO:0000313" key="10">
    <source>
        <dbReference type="EMBL" id="AFC87289.1"/>
    </source>
</evidence>
<dbReference type="EMBL" id="CP003350">
    <property type="protein sequence ID" value="AFC87289.1"/>
    <property type="molecule type" value="Genomic_DNA"/>
</dbReference>
<dbReference type="InterPro" id="IPR001789">
    <property type="entry name" value="Sig_transdc_resp-reg_receiver"/>
</dbReference>
<dbReference type="Pfam" id="PF00072">
    <property type="entry name" value="Response_reg"/>
    <property type="match status" value="1"/>
</dbReference>
<dbReference type="GO" id="GO:0000976">
    <property type="term" value="F:transcription cis-regulatory region binding"/>
    <property type="evidence" value="ECO:0007669"/>
    <property type="project" value="TreeGrafter"/>
</dbReference>
<dbReference type="Gene3D" id="6.10.250.690">
    <property type="match status" value="1"/>
</dbReference>
<dbReference type="InterPro" id="IPR036388">
    <property type="entry name" value="WH-like_DNA-bd_sf"/>
</dbReference>
<dbReference type="SUPFAM" id="SSF46894">
    <property type="entry name" value="C-terminal effector domain of the bipartite response regulators"/>
    <property type="match status" value="1"/>
</dbReference>
<dbReference type="GO" id="GO:0000156">
    <property type="term" value="F:phosphorelay response regulator activity"/>
    <property type="evidence" value="ECO:0007669"/>
    <property type="project" value="TreeGrafter"/>
</dbReference>
<evidence type="ECO:0000256" key="5">
    <source>
        <dbReference type="ARBA" id="ARBA00023163"/>
    </source>
</evidence>
<dbReference type="GO" id="GO:0005829">
    <property type="term" value="C:cytosol"/>
    <property type="evidence" value="ECO:0007669"/>
    <property type="project" value="TreeGrafter"/>
</dbReference>
<accession>H8L232</accession>
<keyword evidence="11" id="KW-1185">Reference proteome</keyword>
<dbReference type="GO" id="GO:0006355">
    <property type="term" value="P:regulation of DNA-templated transcription"/>
    <property type="evidence" value="ECO:0007669"/>
    <property type="project" value="InterPro"/>
</dbReference>
<dbReference type="PANTHER" id="PTHR48111:SF4">
    <property type="entry name" value="DNA-BINDING DUAL TRANSCRIPTIONAL REGULATOR OMPR"/>
    <property type="match status" value="1"/>
</dbReference>
<dbReference type="GO" id="GO:0032993">
    <property type="term" value="C:protein-DNA complex"/>
    <property type="evidence" value="ECO:0007669"/>
    <property type="project" value="TreeGrafter"/>
</dbReference>
<evidence type="ECO:0000259" key="8">
    <source>
        <dbReference type="PROSITE" id="PS50110"/>
    </source>
</evidence>
<dbReference type="FunFam" id="3.40.50.2300:FF:000001">
    <property type="entry name" value="DNA-binding response regulator PhoB"/>
    <property type="match status" value="1"/>
</dbReference>
<dbReference type="HOGENOM" id="CLU_000445_30_4_6"/>
<feature type="domain" description="OmpR/PhoB-type" evidence="9">
    <location>
        <begin position="129"/>
        <end position="228"/>
    </location>
</feature>
<name>H8L232_FRAAD</name>
<feature type="DNA-binding region" description="OmpR/PhoB-type" evidence="7">
    <location>
        <begin position="129"/>
        <end position="228"/>
    </location>
</feature>
<evidence type="ECO:0000256" key="3">
    <source>
        <dbReference type="ARBA" id="ARBA00023015"/>
    </source>
</evidence>
<evidence type="ECO:0000256" key="4">
    <source>
        <dbReference type="ARBA" id="ARBA00023125"/>
    </source>
</evidence>
<evidence type="ECO:0000256" key="6">
    <source>
        <dbReference type="PROSITE-ProRule" id="PRU00169"/>
    </source>
</evidence>
<dbReference type="PROSITE" id="PS51755">
    <property type="entry name" value="OMPR_PHOB"/>
    <property type="match status" value="1"/>
</dbReference>
<dbReference type="PROSITE" id="PS50110">
    <property type="entry name" value="RESPONSE_REGULATORY"/>
    <property type="match status" value="1"/>
</dbReference>
<proteinExistence type="predicted"/>
<dbReference type="AlphaFoldDB" id="H8L232"/>
<dbReference type="InterPro" id="IPR011006">
    <property type="entry name" value="CheY-like_superfamily"/>
</dbReference>
<dbReference type="SMART" id="SM00448">
    <property type="entry name" value="REC"/>
    <property type="match status" value="1"/>
</dbReference>
<keyword evidence="1 6" id="KW-0597">Phosphoprotein</keyword>
<dbReference type="SMART" id="SM00862">
    <property type="entry name" value="Trans_reg_C"/>
    <property type="match status" value="1"/>
</dbReference>
<evidence type="ECO:0000256" key="2">
    <source>
        <dbReference type="ARBA" id="ARBA00023012"/>
    </source>
</evidence>
<reference evidence="10" key="1">
    <citation type="submission" date="2012-02" db="EMBL/GenBank/DDBJ databases">
        <title>The complete genome of Frateuria aurantia DSM 6220.</title>
        <authorList>
            <consortium name="US DOE Joint Genome Institute (JGI-PGF)"/>
            <person name="Lucas S."/>
            <person name="Copeland A."/>
            <person name="Lapidus A."/>
            <person name="Glavina del Rio T."/>
            <person name="Dalin E."/>
            <person name="Tice H."/>
            <person name="Bruce D."/>
            <person name="Goodwin L."/>
            <person name="Pitluck S."/>
            <person name="Peters L."/>
            <person name="Ovchinnikova G."/>
            <person name="Teshima H."/>
            <person name="Kyrpides N."/>
            <person name="Mavromatis K."/>
            <person name="Ivanova N."/>
            <person name="Brettin T."/>
            <person name="Detter J.C."/>
            <person name="Han C."/>
            <person name="Larimer F."/>
            <person name="Land M."/>
            <person name="Hauser L."/>
            <person name="Markowitz V."/>
            <person name="Cheng J.-F."/>
            <person name="Hugenholtz P."/>
            <person name="Woyke T."/>
            <person name="Wu D."/>
            <person name="Brambilla E."/>
            <person name="Klenk H.-P."/>
            <person name="Eisen J.A."/>
        </authorList>
    </citation>
    <scope>NUCLEOTIDE SEQUENCE</scope>
    <source>
        <strain evidence="10">DSM 6220</strain>
    </source>
</reference>
<dbReference type="PANTHER" id="PTHR48111">
    <property type="entry name" value="REGULATOR OF RPOS"/>
    <property type="match status" value="1"/>
</dbReference>
<evidence type="ECO:0000259" key="9">
    <source>
        <dbReference type="PROSITE" id="PS51755"/>
    </source>
</evidence>
<organism evidence="10 11">
    <name type="scientific">Frateuria aurantia (strain ATCC 33424 / DSM 6220 / KCTC 2777 / LMG 1558 / NBRC 3245 / NCIMB 13370)</name>
    <name type="common">Acetobacter aurantius</name>
    <dbReference type="NCBI Taxonomy" id="767434"/>
    <lineage>
        <taxon>Bacteria</taxon>
        <taxon>Pseudomonadati</taxon>
        <taxon>Pseudomonadota</taxon>
        <taxon>Gammaproteobacteria</taxon>
        <taxon>Lysobacterales</taxon>
        <taxon>Rhodanobacteraceae</taxon>
        <taxon>Frateuria</taxon>
    </lineage>
</organism>
<dbReference type="InterPro" id="IPR016032">
    <property type="entry name" value="Sig_transdc_resp-reg_C-effctor"/>
</dbReference>
<dbReference type="STRING" id="767434.Fraau_2959"/>
<evidence type="ECO:0000256" key="7">
    <source>
        <dbReference type="PROSITE-ProRule" id="PRU01091"/>
    </source>
</evidence>
<dbReference type="KEGG" id="fau:Fraau_2959"/>
<dbReference type="RefSeq" id="WP_014404292.1">
    <property type="nucleotide sequence ID" value="NC_017033.1"/>
</dbReference>
<dbReference type="eggNOG" id="COG0745">
    <property type="taxonomic scope" value="Bacteria"/>
</dbReference>
<dbReference type="Proteomes" id="UP000005234">
    <property type="component" value="Chromosome"/>
</dbReference>